<proteinExistence type="predicted"/>
<dbReference type="Proteomes" id="UP000596092">
    <property type="component" value="Chromosome"/>
</dbReference>
<accession>A0A7T5VAN4</accession>
<reference evidence="1 2" key="1">
    <citation type="submission" date="2020-05" db="EMBL/GenBank/DDBJ databases">
        <title>Complete genome of Desulfobulbus oligotrophicus.</title>
        <authorList>
            <person name="Podar M."/>
        </authorList>
    </citation>
    <scope>NUCLEOTIDE SEQUENCE [LARGE SCALE GENOMIC DNA]</scope>
    <source>
        <strain evidence="1 2">Prop6</strain>
    </source>
</reference>
<gene>
    <name evidence="1" type="ORF">HP555_00215</name>
</gene>
<evidence type="ECO:0000313" key="1">
    <source>
        <dbReference type="EMBL" id="QQG64392.1"/>
    </source>
</evidence>
<protein>
    <submittedName>
        <fullName evidence="1">Uncharacterized protein</fullName>
    </submittedName>
</protein>
<name>A0A7T5VAN4_9BACT</name>
<dbReference type="AlphaFoldDB" id="A0A7T5VAN4"/>
<keyword evidence="2" id="KW-1185">Reference proteome</keyword>
<dbReference type="KEGG" id="dog:HP555_00215"/>
<evidence type="ECO:0000313" key="2">
    <source>
        <dbReference type="Proteomes" id="UP000596092"/>
    </source>
</evidence>
<sequence length="65" mass="7407">MPKLPKAANAQTAQYCRNLIGTPLGLWLIIPKQGKWIFDFILAGDKKQQIITQPKEMMQLFTGDF</sequence>
<dbReference type="EMBL" id="CP054140">
    <property type="protein sequence ID" value="QQG64392.1"/>
    <property type="molecule type" value="Genomic_DNA"/>
</dbReference>
<organism evidence="1 2">
    <name type="scientific">Desulfobulbus oligotrophicus</name>
    <dbReference type="NCBI Taxonomy" id="1909699"/>
    <lineage>
        <taxon>Bacteria</taxon>
        <taxon>Pseudomonadati</taxon>
        <taxon>Thermodesulfobacteriota</taxon>
        <taxon>Desulfobulbia</taxon>
        <taxon>Desulfobulbales</taxon>
        <taxon>Desulfobulbaceae</taxon>
        <taxon>Desulfobulbus</taxon>
    </lineage>
</organism>